<keyword evidence="8" id="KW-1185">Reference proteome</keyword>
<evidence type="ECO:0000256" key="5">
    <source>
        <dbReference type="SAM" id="Phobius"/>
    </source>
</evidence>
<organism evidence="7 8">
    <name type="scientific">Clostridium oryzae</name>
    <dbReference type="NCBI Taxonomy" id="1450648"/>
    <lineage>
        <taxon>Bacteria</taxon>
        <taxon>Bacillati</taxon>
        <taxon>Bacillota</taxon>
        <taxon>Clostridia</taxon>
        <taxon>Eubacteriales</taxon>
        <taxon>Clostridiaceae</taxon>
        <taxon>Clostridium</taxon>
    </lineage>
</organism>
<dbReference type="Pfam" id="PF06803">
    <property type="entry name" value="DUF1232"/>
    <property type="match status" value="1"/>
</dbReference>
<feature type="transmembrane region" description="Helical" evidence="5">
    <location>
        <begin position="205"/>
        <end position="223"/>
    </location>
</feature>
<protein>
    <recommendedName>
        <fullName evidence="6">DUF1232 domain-containing protein</fullName>
    </recommendedName>
</protein>
<dbReference type="RefSeq" id="WP_079426840.1">
    <property type="nucleotide sequence ID" value="NZ_MZGV01000052.1"/>
</dbReference>
<evidence type="ECO:0000313" key="7">
    <source>
        <dbReference type="EMBL" id="OPJ59002.1"/>
    </source>
</evidence>
<evidence type="ECO:0000313" key="8">
    <source>
        <dbReference type="Proteomes" id="UP000190080"/>
    </source>
</evidence>
<dbReference type="STRING" id="1450648.CLORY_34920"/>
<dbReference type="OrthoDB" id="1930546at2"/>
<dbReference type="Proteomes" id="UP000190080">
    <property type="component" value="Unassembled WGS sequence"/>
</dbReference>
<keyword evidence="2 5" id="KW-0812">Transmembrane</keyword>
<proteinExistence type="predicted"/>
<evidence type="ECO:0000256" key="4">
    <source>
        <dbReference type="ARBA" id="ARBA00023136"/>
    </source>
</evidence>
<dbReference type="InterPro" id="IPR010652">
    <property type="entry name" value="DUF1232"/>
</dbReference>
<evidence type="ECO:0000256" key="1">
    <source>
        <dbReference type="ARBA" id="ARBA00004127"/>
    </source>
</evidence>
<feature type="domain" description="DUF1232" evidence="6">
    <location>
        <begin position="233"/>
        <end position="268"/>
    </location>
</feature>
<evidence type="ECO:0000256" key="2">
    <source>
        <dbReference type="ARBA" id="ARBA00022692"/>
    </source>
</evidence>
<comment type="subcellular location">
    <subcellularLocation>
        <location evidence="1">Endomembrane system</location>
        <topology evidence="1">Multi-pass membrane protein</topology>
    </subcellularLocation>
</comment>
<dbReference type="EMBL" id="MZGV01000052">
    <property type="protein sequence ID" value="OPJ59002.1"/>
    <property type="molecule type" value="Genomic_DNA"/>
</dbReference>
<keyword evidence="3 5" id="KW-1133">Transmembrane helix</keyword>
<dbReference type="GO" id="GO:0012505">
    <property type="term" value="C:endomembrane system"/>
    <property type="evidence" value="ECO:0007669"/>
    <property type="project" value="UniProtKB-SubCell"/>
</dbReference>
<dbReference type="AlphaFoldDB" id="A0A1V4IG83"/>
<gene>
    <name evidence="7" type="ORF">CLORY_34920</name>
</gene>
<evidence type="ECO:0000259" key="6">
    <source>
        <dbReference type="Pfam" id="PF06803"/>
    </source>
</evidence>
<name>A0A1V4IG83_9CLOT</name>
<evidence type="ECO:0000256" key="3">
    <source>
        <dbReference type="ARBA" id="ARBA00022989"/>
    </source>
</evidence>
<sequence length="339" mass="39244">MNISGAAFKLTNEDILSIFNDIVKISGLRIEKVNINKYFYIFGSYKKFIKVPFQIAIFLVKVEQNKLVFQLREVKVLRCPIFKWIRNLILKKALMALKNNGIEYSRGSVSVDLNVLLKNLPIGLSFKFKEIEIGENVLLIETKDIGINMNGITEEEDSTAKAPEKVIEEKKLIKAKESQNESSNDQYSMRRERLKGKIPDKYKVFFPYMMLLPDIFVLFIRLYNDSRVSWKIKVKCGAIIAYLSSPVDIVLDFIPVFGQMDDLAMAFLVLNTIICEVPESIVRENWEGNEDIIVIVRRVLIYLHKFVGETNLSKLIRRINKLFEHDTRSNVFQGEKSNE</sequence>
<reference evidence="7 8" key="1">
    <citation type="submission" date="2017-03" db="EMBL/GenBank/DDBJ databases">
        <title>Genome sequence of Clostridium oryzae DSM 28571.</title>
        <authorList>
            <person name="Poehlein A."/>
            <person name="Daniel R."/>
        </authorList>
    </citation>
    <scope>NUCLEOTIDE SEQUENCE [LARGE SCALE GENOMIC DNA]</scope>
    <source>
        <strain evidence="7 8">DSM 28571</strain>
    </source>
</reference>
<comment type="caution">
    <text evidence="7">The sequence shown here is derived from an EMBL/GenBank/DDBJ whole genome shotgun (WGS) entry which is preliminary data.</text>
</comment>
<keyword evidence="4 5" id="KW-0472">Membrane</keyword>
<accession>A0A1V4IG83</accession>